<dbReference type="GO" id="GO:0003700">
    <property type="term" value="F:DNA-binding transcription factor activity"/>
    <property type="evidence" value="ECO:0007669"/>
    <property type="project" value="InterPro"/>
</dbReference>
<dbReference type="FunFam" id="2.20.25.80:FF:000003">
    <property type="entry name" value="WRKY transcription factor 57"/>
    <property type="match status" value="1"/>
</dbReference>
<dbReference type="InterPro" id="IPR003657">
    <property type="entry name" value="WRKY_dom"/>
</dbReference>
<keyword evidence="9" id="KW-1185">Reference proteome</keyword>
<dbReference type="Proteomes" id="UP001152484">
    <property type="component" value="Unassembled WGS sequence"/>
</dbReference>
<evidence type="ECO:0000313" key="8">
    <source>
        <dbReference type="EMBL" id="CAH9109721.1"/>
    </source>
</evidence>
<comment type="subcellular location">
    <subcellularLocation>
        <location evidence="1">Nucleus</location>
    </subcellularLocation>
</comment>
<name>A0A9P1EJE6_CUSEU</name>
<sequence length="236" mass="27573">MKERKKEREMRSASEATLDQILFHEDQDHMASQQLQFLCGVSSSCNNNNTTTPPFETLKTLTTPSLAPLPSLHEFSSTHNNNHHQRDGMFSLFGAPQLLSLQRSTPYLWEWEETNECIMRSSKKLGVTSLATKMKKSTRKKVREPRFSFKTMSDMDVLDDGYKWRKYGQKVVKNTHHPRSYYRCTQYNCRVKKRVERLAEDPRMVITTYEGRHVHSPSQDDEDDLHSSSQHSHIFC</sequence>
<dbReference type="InterPro" id="IPR036576">
    <property type="entry name" value="WRKY_dom_sf"/>
</dbReference>
<dbReference type="AlphaFoldDB" id="A0A9P1EJE6"/>
<evidence type="ECO:0000256" key="5">
    <source>
        <dbReference type="ARBA" id="ARBA00023242"/>
    </source>
</evidence>
<reference evidence="8" key="1">
    <citation type="submission" date="2022-07" db="EMBL/GenBank/DDBJ databases">
        <authorList>
            <person name="Macas J."/>
            <person name="Novak P."/>
            <person name="Neumann P."/>
        </authorList>
    </citation>
    <scope>NUCLEOTIDE SEQUENCE</scope>
</reference>
<gene>
    <name evidence="8" type="ORF">CEURO_LOCUS18550</name>
</gene>
<dbReference type="Pfam" id="PF03106">
    <property type="entry name" value="WRKY"/>
    <property type="match status" value="1"/>
</dbReference>
<proteinExistence type="predicted"/>
<evidence type="ECO:0000256" key="3">
    <source>
        <dbReference type="ARBA" id="ARBA00023125"/>
    </source>
</evidence>
<protein>
    <recommendedName>
        <fullName evidence="7">WRKY domain-containing protein</fullName>
    </recommendedName>
</protein>
<keyword evidence="5" id="KW-0539">Nucleus</keyword>
<organism evidence="8 9">
    <name type="scientific">Cuscuta europaea</name>
    <name type="common">European dodder</name>
    <dbReference type="NCBI Taxonomy" id="41803"/>
    <lineage>
        <taxon>Eukaryota</taxon>
        <taxon>Viridiplantae</taxon>
        <taxon>Streptophyta</taxon>
        <taxon>Embryophyta</taxon>
        <taxon>Tracheophyta</taxon>
        <taxon>Spermatophyta</taxon>
        <taxon>Magnoliopsida</taxon>
        <taxon>eudicotyledons</taxon>
        <taxon>Gunneridae</taxon>
        <taxon>Pentapetalae</taxon>
        <taxon>asterids</taxon>
        <taxon>lamiids</taxon>
        <taxon>Solanales</taxon>
        <taxon>Convolvulaceae</taxon>
        <taxon>Cuscuteae</taxon>
        <taxon>Cuscuta</taxon>
        <taxon>Cuscuta subgen. Cuscuta</taxon>
    </lineage>
</organism>
<comment type="caution">
    <text evidence="8">The sequence shown here is derived from an EMBL/GenBank/DDBJ whole genome shotgun (WGS) entry which is preliminary data.</text>
</comment>
<evidence type="ECO:0000256" key="1">
    <source>
        <dbReference type="ARBA" id="ARBA00004123"/>
    </source>
</evidence>
<feature type="domain" description="WRKY" evidence="7">
    <location>
        <begin position="153"/>
        <end position="218"/>
    </location>
</feature>
<keyword evidence="4" id="KW-0804">Transcription</keyword>
<evidence type="ECO:0000256" key="4">
    <source>
        <dbReference type="ARBA" id="ARBA00023163"/>
    </source>
</evidence>
<keyword evidence="2" id="KW-0805">Transcription regulation</keyword>
<dbReference type="OrthoDB" id="1842836at2759"/>
<dbReference type="EMBL" id="CAMAPE010000053">
    <property type="protein sequence ID" value="CAH9109721.1"/>
    <property type="molecule type" value="Genomic_DNA"/>
</dbReference>
<dbReference type="Gene3D" id="2.20.25.80">
    <property type="entry name" value="WRKY domain"/>
    <property type="match status" value="1"/>
</dbReference>
<keyword evidence="3" id="KW-0238">DNA-binding</keyword>
<feature type="region of interest" description="Disordered" evidence="6">
    <location>
        <begin position="210"/>
        <end position="236"/>
    </location>
</feature>
<dbReference type="PANTHER" id="PTHR31221:SF17">
    <property type="entry name" value="WRKY TRANSCRIPTION FACTOR 13-RELATED"/>
    <property type="match status" value="1"/>
</dbReference>
<feature type="compositionally biased region" description="Polar residues" evidence="6">
    <location>
        <begin position="227"/>
        <end position="236"/>
    </location>
</feature>
<dbReference type="SUPFAM" id="SSF118290">
    <property type="entry name" value="WRKY DNA-binding domain"/>
    <property type="match status" value="1"/>
</dbReference>
<accession>A0A9P1EJE6</accession>
<evidence type="ECO:0000256" key="2">
    <source>
        <dbReference type="ARBA" id="ARBA00023015"/>
    </source>
</evidence>
<dbReference type="GO" id="GO:0043565">
    <property type="term" value="F:sequence-specific DNA binding"/>
    <property type="evidence" value="ECO:0007669"/>
    <property type="project" value="InterPro"/>
</dbReference>
<evidence type="ECO:0000259" key="7">
    <source>
        <dbReference type="PROSITE" id="PS50811"/>
    </source>
</evidence>
<dbReference type="InterPro" id="IPR044810">
    <property type="entry name" value="WRKY_plant"/>
</dbReference>
<evidence type="ECO:0000256" key="6">
    <source>
        <dbReference type="SAM" id="MobiDB-lite"/>
    </source>
</evidence>
<dbReference type="GO" id="GO:0005634">
    <property type="term" value="C:nucleus"/>
    <property type="evidence" value="ECO:0007669"/>
    <property type="project" value="UniProtKB-SubCell"/>
</dbReference>
<dbReference type="SMART" id="SM00774">
    <property type="entry name" value="WRKY"/>
    <property type="match status" value="1"/>
</dbReference>
<dbReference type="PROSITE" id="PS50811">
    <property type="entry name" value="WRKY"/>
    <property type="match status" value="1"/>
</dbReference>
<evidence type="ECO:0000313" key="9">
    <source>
        <dbReference type="Proteomes" id="UP001152484"/>
    </source>
</evidence>
<dbReference type="PANTHER" id="PTHR31221">
    <property type="entry name" value="WRKY TRANSCRIPTION FACTOR PROTEIN 1-RELATED"/>
    <property type="match status" value="1"/>
</dbReference>